<sequence length="317" mass="37314">MCTLPCPITFNKTLETMPIDYSRPVPRVKAEDLTRERFEQEFLLPNRPVVIEGLLKGSAAYHKWSMDFFRKEMGELQVGIFDDIPGKEDRSFKSPDLHMKFGEYLDLIEREPTNKRIFLFNLFKHRPELKKDVVFPDIVKNWNKNFRFTFFGGKDSVVRIHQDMDMANVFLTQFHGAKRVILFDPSYSDLLYRYPFGVHSSVDVEHPDYETYPGLHHVKGYETEINNGDTLFIPSGYWHHIVYLEGGFAMALRSWSPHTQRYLRGLLNVGLITHLDEALRYLFGKRWFAWKKAETFRRANRAIQKSPPRKQEELATA</sequence>
<proteinExistence type="predicted"/>
<dbReference type="PANTHER" id="PTHR12461:SF105">
    <property type="entry name" value="HYPOXIA-INDUCIBLE FACTOR 1-ALPHA INHIBITOR"/>
    <property type="match status" value="1"/>
</dbReference>
<accession>A0A5C6RN70</accession>
<feature type="domain" description="JmjC" evidence="1">
    <location>
        <begin position="100"/>
        <end position="271"/>
    </location>
</feature>
<dbReference type="InterPro" id="IPR041667">
    <property type="entry name" value="Cupin_8"/>
</dbReference>
<comment type="caution">
    <text evidence="2">The sequence shown here is derived from an EMBL/GenBank/DDBJ whole genome shotgun (WGS) entry which is preliminary data.</text>
</comment>
<dbReference type="SMART" id="SM00558">
    <property type="entry name" value="JmjC"/>
    <property type="match status" value="1"/>
</dbReference>
<reference evidence="2 3" key="1">
    <citation type="submission" date="2019-08" db="EMBL/GenBank/DDBJ databases">
        <title>Genome of Phaeodactylibacter luteus.</title>
        <authorList>
            <person name="Bowman J.P."/>
        </authorList>
    </citation>
    <scope>NUCLEOTIDE SEQUENCE [LARGE SCALE GENOMIC DNA]</scope>
    <source>
        <strain evidence="2 3">KCTC 42180</strain>
    </source>
</reference>
<evidence type="ECO:0000313" key="2">
    <source>
        <dbReference type="EMBL" id="TXB63345.1"/>
    </source>
</evidence>
<dbReference type="PANTHER" id="PTHR12461">
    <property type="entry name" value="HYPOXIA-INDUCIBLE FACTOR 1 ALPHA INHIBITOR-RELATED"/>
    <property type="match status" value="1"/>
</dbReference>
<dbReference type="Pfam" id="PF13621">
    <property type="entry name" value="Cupin_8"/>
    <property type="match status" value="1"/>
</dbReference>
<dbReference type="OrthoDB" id="2942327at2"/>
<dbReference type="Proteomes" id="UP000321580">
    <property type="component" value="Unassembled WGS sequence"/>
</dbReference>
<gene>
    <name evidence="2" type="ORF">FRY97_09230</name>
</gene>
<dbReference type="EMBL" id="VOOR01000016">
    <property type="protein sequence ID" value="TXB63345.1"/>
    <property type="molecule type" value="Genomic_DNA"/>
</dbReference>
<dbReference type="Gene3D" id="2.60.120.650">
    <property type="entry name" value="Cupin"/>
    <property type="match status" value="1"/>
</dbReference>
<dbReference type="SUPFAM" id="SSF51197">
    <property type="entry name" value="Clavaminate synthase-like"/>
    <property type="match status" value="1"/>
</dbReference>
<dbReference type="PROSITE" id="PS51184">
    <property type="entry name" value="JMJC"/>
    <property type="match status" value="1"/>
</dbReference>
<dbReference type="AlphaFoldDB" id="A0A5C6RN70"/>
<keyword evidence="3" id="KW-1185">Reference proteome</keyword>
<evidence type="ECO:0000313" key="3">
    <source>
        <dbReference type="Proteomes" id="UP000321580"/>
    </source>
</evidence>
<protein>
    <submittedName>
        <fullName evidence="2">Cupin-like domain-containing protein</fullName>
    </submittedName>
</protein>
<evidence type="ECO:0000259" key="1">
    <source>
        <dbReference type="PROSITE" id="PS51184"/>
    </source>
</evidence>
<organism evidence="2 3">
    <name type="scientific">Phaeodactylibacter luteus</name>
    <dbReference type="NCBI Taxonomy" id="1564516"/>
    <lineage>
        <taxon>Bacteria</taxon>
        <taxon>Pseudomonadati</taxon>
        <taxon>Bacteroidota</taxon>
        <taxon>Saprospiria</taxon>
        <taxon>Saprospirales</taxon>
        <taxon>Haliscomenobacteraceae</taxon>
        <taxon>Phaeodactylibacter</taxon>
    </lineage>
</organism>
<dbReference type="InterPro" id="IPR003347">
    <property type="entry name" value="JmjC_dom"/>
</dbReference>
<name>A0A5C6RN70_9BACT</name>